<feature type="domain" description="EF-hand" evidence="6">
    <location>
        <begin position="99"/>
        <end position="134"/>
    </location>
</feature>
<protein>
    <recommendedName>
        <fullName evidence="6">EF-hand domain-containing protein</fullName>
    </recommendedName>
</protein>
<dbReference type="GO" id="GO:0005793">
    <property type="term" value="C:endoplasmic reticulum-Golgi intermediate compartment"/>
    <property type="evidence" value="ECO:0007669"/>
    <property type="project" value="TreeGrafter"/>
</dbReference>
<evidence type="ECO:0000313" key="8">
    <source>
        <dbReference type="Proteomes" id="UP000324748"/>
    </source>
</evidence>
<keyword evidence="1 5" id="KW-0732">Signal</keyword>
<name>A0A5B0QNU3_PUCGR</name>
<keyword evidence="3" id="KW-0175">Coiled coil</keyword>
<dbReference type="GO" id="GO:0070062">
    <property type="term" value="C:extracellular exosome"/>
    <property type="evidence" value="ECO:0007669"/>
    <property type="project" value="TreeGrafter"/>
</dbReference>
<dbReference type="Gene3D" id="1.10.238.10">
    <property type="entry name" value="EF-hand"/>
    <property type="match status" value="1"/>
</dbReference>
<dbReference type="PROSITE" id="PS00018">
    <property type="entry name" value="EF_HAND_1"/>
    <property type="match status" value="2"/>
</dbReference>
<comment type="caution">
    <text evidence="7">The sequence shown here is derived from an EMBL/GenBank/DDBJ whole genome shotgun (WGS) entry which is preliminary data.</text>
</comment>
<evidence type="ECO:0000256" key="3">
    <source>
        <dbReference type="SAM" id="Coils"/>
    </source>
</evidence>
<dbReference type="Proteomes" id="UP000324748">
    <property type="component" value="Unassembled WGS sequence"/>
</dbReference>
<dbReference type="InterPro" id="IPR011992">
    <property type="entry name" value="EF-hand-dom_pair"/>
</dbReference>
<feature type="signal peptide" evidence="5">
    <location>
        <begin position="1"/>
        <end position="24"/>
    </location>
</feature>
<dbReference type="InterPro" id="IPR002048">
    <property type="entry name" value="EF_hand_dom"/>
</dbReference>
<evidence type="ECO:0000256" key="2">
    <source>
        <dbReference type="ARBA" id="ARBA00022837"/>
    </source>
</evidence>
<dbReference type="EMBL" id="VSWC01000014">
    <property type="protein sequence ID" value="KAA1114852.1"/>
    <property type="molecule type" value="Genomic_DNA"/>
</dbReference>
<dbReference type="PANTHER" id="PTHR19237">
    <property type="entry name" value="NUCLEOBINDIN"/>
    <property type="match status" value="1"/>
</dbReference>
<feature type="chain" id="PRO_5023134964" description="EF-hand domain-containing protein" evidence="5">
    <location>
        <begin position="25"/>
        <end position="342"/>
    </location>
</feature>
<dbReference type="SUPFAM" id="SSF47473">
    <property type="entry name" value="EF-hand"/>
    <property type="match status" value="1"/>
</dbReference>
<dbReference type="InterPro" id="IPR040250">
    <property type="entry name" value="Nucleobindin"/>
</dbReference>
<organism evidence="7 8">
    <name type="scientific">Puccinia graminis f. sp. tritici</name>
    <dbReference type="NCBI Taxonomy" id="56615"/>
    <lineage>
        <taxon>Eukaryota</taxon>
        <taxon>Fungi</taxon>
        <taxon>Dikarya</taxon>
        <taxon>Basidiomycota</taxon>
        <taxon>Pucciniomycotina</taxon>
        <taxon>Pucciniomycetes</taxon>
        <taxon>Pucciniales</taxon>
        <taxon>Pucciniaceae</taxon>
        <taxon>Puccinia</taxon>
    </lineage>
</organism>
<evidence type="ECO:0000313" key="7">
    <source>
        <dbReference type="EMBL" id="KAA1114852.1"/>
    </source>
</evidence>
<keyword evidence="2" id="KW-0106">Calcium</keyword>
<gene>
    <name evidence="7" type="ORF">PGT21_025366</name>
</gene>
<evidence type="ECO:0000259" key="6">
    <source>
        <dbReference type="PROSITE" id="PS50222"/>
    </source>
</evidence>
<proteinExistence type="predicted"/>
<keyword evidence="8" id="KW-1185">Reference proteome</keyword>
<dbReference type="PANTHER" id="PTHR19237:SF20">
    <property type="entry name" value="NUCLEOBINDIN 1"/>
    <property type="match status" value="1"/>
</dbReference>
<evidence type="ECO:0000256" key="4">
    <source>
        <dbReference type="SAM" id="MobiDB-lite"/>
    </source>
</evidence>
<dbReference type="AlphaFoldDB" id="A0A5B0QNU3"/>
<dbReference type="GO" id="GO:0005509">
    <property type="term" value="F:calcium ion binding"/>
    <property type="evidence" value="ECO:0007669"/>
    <property type="project" value="InterPro"/>
</dbReference>
<evidence type="ECO:0000256" key="5">
    <source>
        <dbReference type="SAM" id="SignalP"/>
    </source>
</evidence>
<feature type="region of interest" description="Disordered" evidence="4">
    <location>
        <begin position="322"/>
        <end position="342"/>
    </location>
</feature>
<reference evidence="7 8" key="1">
    <citation type="submission" date="2019-05" db="EMBL/GenBank/DDBJ databases">
        <title>Emergence of the Ug99 lineage of the wheat stem rust pathogen through somatic hybridization.</title>
        <authorList>
            <person name="Li F."/>
            <person name="Upadhyaya N.M."/>
            <person name="Sperschneider J."/>
            <person name="Matny O."/>
            <person name="Nguyen-Phuc H."/>
            <person name="Mago R."/>
            <person name="Raley C."/>
            <person name="Miller M.E."/>
            <person name="Silverstein K.A.T."/>
            <person name="Henningsen E."/>
            <person name="Hirsch C.D."/>
            <person name="Visser B."/>
            <person name="Pretorius Z.A."/>
            <person name="Steffenson B.J."/>
            <person name="Schwessinger B."/>
            <person name="Dodds P.N."/>
            <person name="Figueroa M."/>
        </authorList>
    </citation>
    <scope>NUCLEOTIDE SEQUENCE [LARGE SCALE GENOMIC DNA]</scope>
    <source>
        <strain evidence="7">21-0</strain>
    </source>
</reference>
<dbReference type="InterPro" id="IPR018247">
    <property type="entry name" value="EF_Hand_1_Ca_BS"/>
</dbReference>
<accession>A0A5B0QNU3</accession>
<dbReference type="OrthoDB" id="289247at2759"/>
<feature type="coiled-coil region" evidence="3">
    <location>
        <begin position="203"/>
        <end position="230"/>
    </location>
</feature>
<dbReference type="PROSITE" id="PS50222">
    <property type="entry name" value="EF_HAND_2"/>
    <property type="match status" value="1"/>
</dbReference>
<sequence length="342" mass="39141">MNKSVYYSPLFLILSSLMVCSIDAHSSHNDSPADPSADFLTVHMDKEHHIQGFDLESAFHLHDLNSDNILEASEILKLYGVDHETAIDQSLSVDHHNSIASRILSEVMEKLDLNQDGLITKSEFVSVVSRDGLPKFDDISGLGHHYDEEGEYFLHHEEMFHNSPDSQKEEAYIHPEDIEHFTHHEEIEVKEDELARIAQGLPADVNTLEYRKMREEHAQLEQERERRVDAVRAQAAKYNSIHLEAQRRGSWNGFKKPVDQADRLRKNIPYKPLYLWSATQYPNINYAYTGQCQQLKNNSQVLKTEQQPSLSDQHDHTITDEGQVDQALGPDEGISCDWGQSS</sequence>
<dbReference type="SMART" id="SM00054">
    <property type="entry name" value="EFh"/>
    <property type="match status" value="2"/>
</dbReference>
<evidence type="ECO:0000256" key="1">
    <source>
        <dbReference type="ARBA" id="ARBA00022729"/>
    </source>
</evidence>